<name>A0ABR0FG37_9PEZI</name>
<evidence type="ECO:0000313" key="2">
    <source>
        <dbReference type="EMBL" id="KAK4642272.1"/>
    </source>
</evidence>
<protein>
    <submittedName>
        <fullName evidence="2">Uncharacterized protein</fullName>
    </submittedName>
</protein>
<evidence type="ECO:0000256" key="1">
    <source>
        <dbReference type="SAM" id="MobiDB-lite"/>
    </source>
</evidence>
<reference evidence="2 3" key="1">
    <citation type="journal article" date="2023" name="bioRxiv">
        <title>High-quality genome assemblies of four members of thePodospora anserinaspecies complex.</title>
        <authorList>
            <person name="Ament-Velasquez S.L."/>
            <person name="Vogan A.A."/>
            <person name="Wallerman O."/>
            <person name="Hartmann F."/>
            <person name="Gautier V."/>
            <person name="Silar P."/>
            <person name="Giraud T."/>
            <person name="Johannesson H."/>
        </authorList>
    </citation>
    <scope>NUCLEOTIDE SEQUENCE [LARGE SCALE GENOMIC DNA]</scope>
    <source>
        <strain evidence="2 3">CBS 112042</strain>
    </source>
</reference>
<dbReference type="GeneID" id="87892187"/>
<keyword evidence="3" id="KW-1185">Reference proteome</keyword>
<sequence length="110" mass="12096">MVQRALSHRRSSNRTLEIDVSSAAAVPTTTPGSTASYVTIPIRVSSVRGRSESTLPLSRHHLSRRSDSVSTTTSSVSSSYRETRYLNRENMVEEAVIDDEVLKMEGEGVN</sequence>
<comment type="caution">
    <text evidence="2">The sequence shown here is derived from an EMBL/GenBank/DDBJ whole genome shotgun (WGS) entry which is preliminary data.</text>
</comment>
<proteinExistence type="predicted"/>
<organism evidence="2 3">
    <name type="scientific">Podospora bellae-mahoneyi</name>
    <dbReference type="NCBI Taxonomy" id="2093777"/>
    <lineage>
        <taxon>Eukaryota</taxon>
        <taxon>Fungi</taxon>
        <taxon>Dikarya</taxon>
        <taxon>Ascomycota</taxon>
        <taxon>Pezizomycotina</taxon>
        <taxon>Sordariomycetes</taxon>
        <taxon>Sordariomycetidae</taxon>
        <taxon>Sordariales</taxon>
        <taxon>Podosporaceae</taxon>
        <taxon>Podospora</taxon>
    </lineage>
</organism>
<dbReference type="EMBL" id="JAFFGZ010000007">
    <property type="protein sequence ID" value="KAK4642272.1"/>
    <property type="molecule type" value="Genomic_DNA"/>
</dbReference>
<accession>A0ABR0FG37</accession>
<feature type="region of interest" description="Disordered" evidence="1">
    <location>
        <begin position="48"/>
        <end position="81"/>
    </location>
</feature>
<feature type="compositionally biased region" description="Low complexity" evidence="1">
    <location>
        <begin position="68"/>
        <end position="80"/>
    </location>
</feature>
<gene>
    <name evidence="2" type="ORF">QC761_0082800</name>
</gene>
<dbReference type="Proteomes" id="UP001322138">
    <property type="component" value="Unassembled WGS sequence"/>
</dbReference>
<dbReference type="RefSeq" id="XP_062731248.1">
    <property type="nucleotide sequence ID" value="XM_062872870.1"/>
</dbReference>
<evidence type="ECO:0000313" key="3">
    <source>
        <dbReference type="Proteomes" id="UP001322138"/>
    </source>
</evidence>